<dbReference type="InterPro" id="IPR022669">
    <property type="entry name" value="Ribosomal_uL2_C"/>
</dbReference>
<dbReference type="InterPro" id="IPR002171">
    <property type="entry name" value="Ribosomal_uL2"/>
</dbReference>
<dbReference type="Pfam" id="PF03947">
    <property type="entry name" value="Ribosomal_L2_C"/>
    <property type="match status" value="1"/>
</dbReference>
<feature type="domain" description="Large ribosomal subunit protein uL2 RNA-binding" evidence="6">
    <location>
        <begin position="25"/>
        <end position="109"/>
    </location>
</feature>
<reference evidence="7" key="1">
    <citation type="submission" date="2019-04" db="EMBL/GenBank/DDBJ databases">
        <title>Contribution of introns to the species diversity associated with the apicomplexan parasite, Neospora caninum.</title>
        <authorList>
            <person name="Calarco L.M."/>
            <person name="Ellis J.T."/>
        </authorList>
    </citation>
    <scope>NUCLEOTIDE SEQUENCE</scope>
    <source>
        <strain evidence="7">NC-Liverpool</strain>
    </source>
</reference>
<dbReference type="InterPro" id="IPR014722">
    <property type="entry name" value="Rib_uL2_dom2"/>
</dbReference>
<dbReference type="SUPFAM" id="SSF50104">
    <property type="entry name" value="Translation proteins SH3-like domain"/>
    <property type="match status" value="1"/>
</dbReference>
<evidence type="ECO:0000256" key="1">
    <source>
        <dbReference type="ARBA" id="ARBA00005636"/>
    </source>
</evidence>
<dbReference type="SMART" id="SM01382">
    <property type="entry name" value="Ribosomal_L2_C"/>
    <property type="match status" value="1"/>
</dbReference>
<feature type="domain" description="Large ribosomal subunit protein uL2 C-terminal" evidence="5">
    <location>
        <begin position="115"/>
        <end position="245"/>
    </location>
</feature>
<dbReference type="InterPro" id="IPR008991">
    <property type="entry name" value="Translation_prot_SH3-like_sf"/>
</dbReference>
<gene>
    <name evidence="7" type="primary">rpl2</name>
</gene>
<keyword evidence="3" id="KW-0687">Ribonucleoprotein</keyword>
<dbReference type="SMART" id="SM01383">
    <property type="entry name" value="Ribosomal_L2"/>
    <property type="match status" value="1"/>
</dbReference>
<keyword evidence="4" id="KW-1133">Transmembrane helix</keyword>
<dbReference type="InterPro" id="IPR022671">
    <property type="entry name" value="Ribosomal_uL2_CS"/>
</dbReference>
<dbReference type="GO" id="GO:0016740">
    <property type="term" value="F:transferase activity"/>
    <property type="evidence" value="ECO:0007669"/>
    <property type="project" value="InterPro"/>
</dbReference>
<dbReference type="SUPFAM" id="SSF50249">
    <property type="entry name" value="Nucleic acid-binding proteins"/>
    <property type="match status" value="1"/>
</dbReference>
<dbReference type="InterPro" id="IPR022666">
    <property type="entry name" value="Ribosomal_uL2_RNA-bd_dom"/>
</dbReference>
<dbReference type="Pfam" id="PF00181">
    <property type="entry name" value="Ribosomal_L2_N"/>
    <property type="match status" value="1"/>
</dbReference>
<dbReference type="PIRSF" id="PIRSF002158">
    <property type="entry name" value="Ribosomal_L2"/>
    <property type="match status" value="1"/>
</dbReference>
<dbReference type="PANTHER" id="PTHR13691:SF5">
    <property type="entry name" value="LARGE RIBOSOMAL SUBUNIT PROTEIN UL2M"/>
    <property type="match status" value="1"/>
</dbReference>
<dbReference type="PANTHER" id="PTHR13691">
    <property type="entry name" value="RIBOSOMAL PROTEIN L2"/>
    <property type="match status" value="1"/>
</dbReference>
<dbReference type="InterPro" id="IPR005880">
    <property type="entry name" value="Ribosomal_uL2_bac/org-type"/>
</dbReference>
<dbReference type="Gene3D" id="2.30.30.30">
    <property type="match status" value="1"/>
</dbReference>
<keyword evidence="2 7" id="KW-0689">Ribosomal protein</keyword>
<dbReference type="GO" id="GO:0003723">
    <property type="term" value="F:RNA binding"/>
    <property type="evidence" value="ECO:0007669"/>
    <property type="project" value="InterPro"/>
</dbReference>
<keyword evidence="4" id="KW-0812">Transmembrane</keyword>
<dbReference type="GO" id="GO:0002181">
    <property type="term" value="P:cytoplasmic translation"/>
    <property type="evidence" value="ECO:0007669"/>
    <property type="project" value="TreeGrafter"/>
</dbReference>
<dbReference type="InterPro" id="IPR012340">
    <property type="entry name" value="NA-bd_OB-fold"/>
</dbReference>
<dbReference type="GO" id="GO:0003735">
    <property type="term" value="F:structural constituent of ribosome"/>
    <property type="evidence" value="ECO:0007669"/>
    <property type="project" value="InterPro"/>
</dbReference>
<dbReference type="InterPro" id="IPR014726">
    <property type="entry name" value="Ribosomal_uL2_dom3"/>
</dbReference>
<dbReference type="Gene3D" id="4.10.950.10">
    <property type="entry name" value="Ribosomal protein L2, domain 3"/>
    <property type="match status" value="1"/>
</dbReference>
<feature type="transmembrane region" description="Helical" evidence="4">
    <location>
        <begin position="53"/>
        <end position="70"/>
    </location>
</feature>
<name>A0A4Y5UM60_NEOCA</name>
<dbReference type="VEuPathDB" id="ToxoDB:NCLIV_068720"/>
<dbReference type="GO" id="GO:0015934">
    <property type="term" value="C:large ribosomal subunit"/>
    <property type="evidence" value="ECO:0007669"/>
    <property type="project" value="InterPro"/>
</dbReference>
<evidence type="ECO:0000259" key="6">
    <source>
        <dbReference type="SMART" id="SM01383"/>
    </source>
</evidence>
<accession>A0A4Y5UM60</accession>
<evidence type="ECO:0000259" key="5">
    <source>
        <dbReference type="SMART" id="SM01382"/>
    </source>
</evidence>
<dbReference type="PROSITE" id="PS00467">
    <property type="entry name" value="RIBOSOMAL_L2"/>
    <property type="match status" value="1"/>
</dbReference>
<evidence type="ECO:0000256" key="2">
    <source>
        <dbReference type="ARBA" id="ARBA00022980"/>
    </source>
</evidence>
<evidence type="ECO:0000313" key="7">
    <source>
        <dbReference type="EMBL" id="QDC33688.1"/>
    </source>
</evidence>
<keyword evidence="4" id="KW-0472">Membrane</keyword>
<protein>
    <submittedName>
        <fullName evidence="7">Ribosomal protein L2</fullName>
    </submittedName>
</protein>
<sequence length="267" mass="30807">MIITFIKIKKYRIKYLIIKKQQAFGKNNLGFITCRARGGGVKKNLYKIIDFNFANYGLSFSSAFYINIIYDSFRRFFLAVYFILNSIIKNTYRYFLLTKNLKIGSQINFGFQAPLKLGNALPLYKIFLGSFVYNIEIRHKGKGKLVRNANHNAVILMIGDIYVTVKLPSGEIKLLLKNLFCILGQLEIKRKYNKNRERRAGFNRNLSIRPKVRGAAMNAVDHPHGGGEGKASVGFKFARTLWGKAFKGIKTRKKNKYLSRFILQHRL</sequence>
<dbReference type="Gene3D" id="2.40.50.140">
    <property type="entry name" value="Nucleic acid-binding proteins"/>
    <property type="match status" value="1"/>
</dbReference>
<dbReference type="AlphaFoldDB" id="A0A4Y5UM60"/>
<comment type="similarity">
    <text evidence="1">Belongs to the universal ribosomal protein uL2 family.</text>
</comment>
<proteinExistence type="inferred from homology"/>
<dbReference type="NCBIfam" id="TIGR01171">
    <property type="entry name" value="rplB_bact"/>
    <property type="match status" value="1"/>
</dbReference>
<evidence type="ECO:0000256" key="4">
    <source>
        <dbReference type="SAM" id="Phobius"/>
    </source>
</evidence>
<evidence type="ECO:0000256" key="3">
    <source>
        <dbReference type="ARBA" id="ARBA00023274"/>
    </source>
</evidence>
<organism evidence="7">
    <name type="scientific">Neospora caninum</name>
    <name type="common">Coccidian parasite</name>
    <dbReference type="NCBI Taxonomy" id="29176"/>
    <lineage>
        <taxon>Eukaryota</taxon>
        <taxon>Sar</taxon>
        <taxon>Alveolata</taxon>
        <taxon>Apicomplexa</taxon>
        <taxon>Conoidasida</taxon>
        <taxon>Coccidia</taxon>
        <taxon>Eucoccidiorida</taxon>
        <taxon>Eimeriorina</taxon>
        <taxon>Sarcocystidae</taxon>
        <taxon>Neospora</taxon>
    </lineage>
</organism>
<dbReference type="FunFam" id="4.10.950.10:FF:000001">
    <property type="entry name" value="50S ribosomal protein L2"/>
    <property type="match status" value="1"/>
</dbReference>
<dbReference type="EMBL" id="MK770339">
    <property type="protein sequence ID" value="QDC33688.1"/>
    <property type="molecule type" value="Genomic_DNA"/>
</dbReference>